<evidence type="ECO:0000259" key="1">
    <source>
        <dbReference type="Pfam" id="PF00884"/>
    </source>
</evidence>
<protein>
    <submittedName>
        <fullName evidence="2">Protein containing Sulfatase domain protein</fullName>
        <ecNumber evidence="2">3.1.6.1</ecNumber>
    </submittedName>
</protein>
<dbReference type="InterPro" id="IPR000917">
    <property type="entry name" value="Sulfatase_N"/>
</dbReference>
<name>K1R276_9ZZZZ</name>
<dbReference type="GO" id="GO:0004065">
    <property type="term" value="F:arylsulfatase activity"/>
    <property type="evidence" value="ECO:0007669"/>
    <property type="project" value="UniProtKB-EC"/>
</dbReference>
<dbReference type="Gene3D" id="3.40.720.10">
    <property type="entry name" value="Alkaline Phosphatase, subunit A"/>
    <property type="match status" value="1"/>
</dbReference>
<dbReference type="EMBL" id="AJWZ01012025">
    <property type="protein sequence ID" value="EKC43402.1"/>
    <property type="molecule type" value="Genomic_DNA"/>
</dbReference>
<reference evidence="2" key="1">
    <citation type="journal article" date="2013" name="Environ. Microbiol.">
        <title>Microbiota from the distal guts of lean and obese adolescents exhibit partial functional redundancy besides clear differences in community structure.</title>
        <authorList>
            <person name="Ferrer M."/>
            <person name="Ruiz A."/>
            <person name="Lanza F."/>
            <person name="Haange S.B."/>
            <person name="Oberbach A."/>
            <person name="Till H."/>
            <person name="Bargiela R."/>
            <person name="Campoy C."/>
            <person name="Segura M.T."/>
            <person name="Richter M."/>
            <person name="von Bergen M."/>
            <person name="Seifert J."/>
            <person name="Suarez A."/>
        </authorList>
    </citation>
    <scope>NUCLEOTIDE SEQUENCE</scope>
</reference>
<dbReference type="AlphaFoldDB" id="K1R276"/>
<keyword evidence="2" id="KW-0378">Hydrolase</keyword>
<evidence type="ECO:0000313" key="2">
    <source>
        <dbReference type="EMBL" id="EKC43402.1"/>
    </source>
</evidence>
<proteinExistence type="predicted"/>
<feature type="domain" description="Sulfatase N-terminal" evidence="1">
    <location>
        <begin position="11"/>
        <end position="132"/>
    </location>
</feature>
<dbReference type="SUPFAM" id="SSF53649">
    <property type="entry name" value="Alkaline phosphatase-like"/>
    <property type="match status" value="1"/>
</dbReference>
<dbReference type="Pfam" id="PF00884">
    <property type="entry name" value="Sulfatase"/>
    <property type="match status" value="1"/>
</dbReference>
<gene>
    <name evidence="2" type="ORF">OBE_18012</name>
</gene>
<sequence length="139" mass="16182">MNITEFTPTGWAKDKFLKDEILDTLDLTTEQDFIYAISVQGHGAYSVDDSYESKIKVTGLDDESLTREYEYYADQTREMDKFIGSLVKALKKRKEETILVMYGDHLPSLGITAENLKNKNVYQTQYVIWSNFDNDYYKT</sequence>
<organism evidence="2">
    <name type="scientific">human gut metagenome</name>
    <dbReference type="NCBI Taxonomy" id="408170"/>
    <lineage>
        <taxon>unclassified sequences</taxon>
        <taxon>metagenomes</taxon>
        <taxon>organismal metagenomes</taxon>
    </lineage>
</organism>
<dbReference type="EC" id="3.1.6.1" evidence="2"/>
<comment type="caution">
    <text evidence="2">The sequence shown here is derived from an EMBL/GenBank/DDBJ whole genome shotgun (WGS) entry which is preliminary data.</text>
</comment>
<accession>K1R276</accession>
<dbReference type="InterPro" id="IPR017850">
    <property type="entry name" value="Alkaline_phosphatase_core_sf"/>
</dbReference>
<feature type="non-terminal residue" evidence="2">
    <location>
        <position position="139"/>
    </location>
</feature>